<dbReference type="SMART" id="SM00387">
    <property type="entry name" value="HATPase_c"/>
    <property type="match status" value="1"/>
</dbReference>
<dbReference type="InterPro" id="IPR003594">
    <property type="entry name" value="HATPase_dom"/>
</dbReference>
<dbReference type="PROSITE" id="PS50885">
    <property type="entry name" value="HAMP"/>
    <property type="match status" value="1"/>
</dbReference>
<feature type="transmembrane region" description="Helical" evidence="10">
    <location>
        <begin position="453"/>
        <end position="473"/>
    </location>
</feature>
<dbReference type="Proteomes" id="UP001476807">
    <property type="component" value="Unassembled WGS sequence"/>
</dbReference>
<comment type="subcellular location">
    <subcellularLocation>
        <location evidence="2">Membrane</location>
    </subcellularLocation>
</comment>
<dbReference type="RefSeq" id="WP_350409987.1">
    <property type="nucleotide sequence ID" value="NZ_JBEOKT010000001.1"/>
</dbReference>
<feature type="transmembrane region" description="Helical" evidence="10">
    <location>
        <begin position="764"/>
        <end position="784"/>
    </location>
</feature>
<dbReference type="InterPro" id="IPR005467">
    <property type="entry name" value="His_kinase_dom"/>
</dbReference>
<proteinExistence type="predicted"/>
<evidence type="ECO:0000256" key="10">
    <source>
        <dbReference type="SAM" id="Phobius"/>
    </source>
</evidence>
<evidence type="ECO:0000256" key="1">
    <source>
        <dbReference type="ARBA" id="ARBA00000085"/>
    </source>
</evidence>
<feature type="transmembrane region" description="Helical" evidence="10">
    <location>
        <begin position="237"/>
        <end position="261"/>
    </location>
</feature>
<evidence type="ECO:0000256" key="7">
    <source>
        <dbReference type="ARBA" id="ARBA00022777"/>
    </source>
</evidence>
<feature type="domain" description="HAMP" evidence="12">
    <location>
        <begin position="953"/>
        <end position="1005"/>
    </location>
</feature>
<protein>
    <recommendedName>
        <fullName evidence="3">histidine kinase</fullName>
        <ecNumber evidence="3">2.7.13.3</ecNumber>
    </recommendedName>
</protein>
<feature type="transmembrane region" description="Helical" evidence="10">
    <location>
        <begin position="724"/>
        <end position="744"/>
    </location>
</feature>
<dbReference type="SUPFAM" id="SSF55874">
    <property type="entry name" value="ATPase domain of HSP90 chaperone/DNA topoisomerase II/histidine kinase"/>
    <property type="match status" value="1"/>
</dbReference>
<evidence type="ECO:0000256" key="2">
    <source>
        <dbReference type="ARBA" id="ARBA00004370"/>
    </source>
</evidence>
<evidence type="ECO:0000256" key="9">
    <source>
        <dbReference type="ARBA" id="ARBA00023012"/>
    </source>
</evidence>
<dbReference type="SMART" id="SM00388">
    <property type="entry name" value="HisKA"/>
    <property type="match status" value="1"/>
</dbReference>
<keyword evidence="7 13" id="KW-0418">Kinase</keyword>
<dbReference type="InterPro" id="IPR003661">
    <property type="entry name" value="HisK_dim/P_dom"/>
</dbReference>
<dbReference type="Pfam" id="PF02518">
    <property type="entry name" value="HATPase_c"/>
    <property type="match status" value="1"/>
</dbReference>
<dbReference type="PROSITE" id="PS50109">
    <property type="entry name" value="HIS_KIN"/>
    <property type="match status" value="1"/>
</dbReference>
<evidence type="ECO:0000256" key="6">
    <source>
        <dbReference type="ARBA" id="ARBA00022741"/>
    </source>
</evidence>
<feature type="domain" description="Histidine kinase" evidence="11">
    <location>
        <begin position="1022"/>
        <end position="1233"/>
    </location>
</feature>
<feature type="transmembrane region" description="Helical" evidence="10">
    <location>
        <begin position="322"/>
        <end position="345"/>
    </location>
</feature>
<keyword evidence="9" id="KW-0902">Two-component regulatory system</keyword>
<dbReference type="Gene3D" id="1.10.287.130">
    <property type="match status" value="1"/>
</dbReference>
<evidence type="ECO:0000256" key="5">
    <source>
        <dbReference type="ARBA" id="ARBA00022679"/>
    </source>
</evidence>
<keyword evidence="8" id="KW-0067">ATP-binding</keyword>
<keyword evidence="5" id="KW-0808">Transferase</keyword>
<evidence type="ECO:0000313" key="14">
    <source>
        <dbReference type="Proteomes" id="UP001476807"/>
    </source>
</evidence>
<dbReference type="PANTHER" id="PTHR43065">
    <property type="entry name" value="SENSOR HISTIDINE KINASE"/>
    <property type="match status" value="1"/>
</dbReference>
<dbReference type="InterPro" id="IPR036097">
    <property type="entry name" value="HisK_dim/P_sf"/>
</dbReference>
<reference evidence="13 14" key="1">
    <citation type="submission" date="2024-06" db="EMBL/GenBank/DDBJ databases">
        <title>Pontibacter populi HYL7-15.</title>
        <authorList>
            <person name="Kim M.K."/>
        </authorList>
    </citation>
    <scope>NUCLEOTIDE SEQUENCE [LARGE SCALE GENOMIC DNA]</scope>
    <source>
        <strain evidence="13 14">HYL7-15</strain>
    </source>
</reference>
<sequence>MNRKVTPFILLLFSLLCFIVTVAIHFYIIPAPAIFSGTHKKLATIQERTTACIAKAKAQAETIGTQLSPDNVSFSAVLDKTEYPTLIYKNNNLVFWSAHVAITDLDITPDAKKVGFASSEYGSFIVVPYQAKGYKIFVYIPLETDYRLKNESLNKSLSEEIFEEPVAGIVPDQRVALPQVRSPQGNYLFSVDLNENEIDQSRQTIQLILLVLGILLYVVATIVYCRQQVKRGNYGRGVITMLVLLILLRIVLLAFNLPFAIADTELFDPRLYAASRWSPSVGDLAINMLLLLTVSVAGLYLFQKHNMLAQLKTIKANYRRPIVISCILAFYMLLIVLFLFYYGIYHNSPLILDINQSLEFSKYKIILYSIMLLHTMALCGFAYMLTTTTIILLYKEPKSWPYRLLFLIGLGLLLVSVLANLQFWGVVVIGTLFWFVIILSAQHKNVVSTAYRSYLFILLAIMMSALTGAFALFRHYQNEVKLYKQSFASSIIQGNDVVGEFFLDEVAEKIAKDGLIRLKMLGPYVDASFIKRKISKQYLRDYFDKYETSVLLFDSQGNSLESADSTAATLQELLRKYNTPENRTERKNLFLVQDPARYNSRLYLKLIEVPLAYGQTGTIVLQLSLQKLLPHSLVPELLSNQQHNQPFRMDLLSYAIYENRKLSYSEGEYDYATNLSPDHIGHSEFYKDGHNQGDYHHFGVVAGKDKVLVVTNEKYSAIEVLSNFSFLFLIFMAGFIVLGLLILLSRRNYIREFRPNFSTKIQVFLNFGILLPLLLGSIAIASLVTASYKKDLKTAYEQRGKAIQENLNALIGTGVLQNRSELQKRISEIAGISETDINLYDRNGRLITTSQPLIFEAGLLSKLLNPQAFAAISERQALRVFLEEKAGNLTFNAVYLPLRVNNDPFTLSGFVGIPFFDSEKELDLKLIELITTTMNIFTVMFIIFMLLTFFASRALTVPLRLLADKLKRTSLTGKNEMLAYEGADEIGMLVNEYNRMLLTLEQNKQDLAIQEKEAAWREMARQVAHEIKNPLTPMKLSLQYLQKAIEENRPNTEQLISKISQTLITQINILSDIATSFSSFTSMPEPKAELVNVAAALRKAADLHNDPASAKVTTNIPTEAVMVMADESLLVRTFNNLLLNAIQAVPATRKPTIKVDLNYTPEQVMIDIKDNGSGIPEDIRQKVFVPNFSTKYTGSGIGLAVAKRGIENAGGKIWFETENGKGTTFKITLPVAQHVL</sequence>
<dbReference type="CDD" id="cd00075">
    <property type="entry name" value="HATPase"/>
    <property type="match status" value="1"/>
</dbReference>
<comment type="catalytic activity">
    <reaction evidence="1">
        <text>ATP + protein L-histidine = ADP + protein N-phospho-L-histidine.</text>
        <dbReference type="EC" id="2.7.13.3"/>
    </reaction>
</comment>
<keyword evidence="10" id="KW-0812">Transmembrane</keyword>
<feature type="transmembrane region" description="Helical" evidence="10">
    <location>
        <begin position="205"/>
        <end position="225"/>
    </location>
</feature>
<keyword evidence="10" id="KW-0472">Membrane</keyword>
<gene>
    <name evidence="13" type="ORF">ABS362_00260</name>
</gene>
<dbReference type="Gene3D" id="3.30.565.10">
    <property type="entry name" value="Histidine kinase-like ATPase, C-terminal domain"/>
    <property type="match status" value="1"/>
</dbReference>
<evidence type="ECO:0000256" key="4">
    <source>
        <dbReference type="ARBA" id="ARBA00022553"/>
    </source>
</evidence>
<dbReference type="PANTHER" id="PTHR43065:SF10">
    <property type="entry name" value="PEROXIDE STRESS-ACTIVATED HISTIDINE KINASE MAK3"/>
    <property type="match status" value="1"/>
</dbReference>
<keyword evidence="4" id="KW-0597">Phosphoprotein</keyword>
<dbReference type="CDD" id="cd00082">
    <property type="entry name" value="HisKA"/>
    <property type="match status" value="1"/>
</dbReference>
<evidence type="ECO:0000259" key="11">
    <source>
        <dbReference type="PROSITE" id="PS50109"/>
    </source>
</evidence>
<keyword evidence="14" id="KW-1185">Reference proteome</keyword>
<dbReference type="SUPFAM" id="SSF47384">
    <property type="entry name" value="Homodimeric domain of signal transducing histidine kinase"/>
    <property type="match status" value="1"/>
</dbReference>
<dbReference type="PRINTS" id="PR00344">
    <property type="entry name" value="BCTRLSENSOR"/>
</dbReference>
<dbReference type="InterPro" id="IPR003660">
    <property type="entry name" value="HAMP_dom"/>
</dbReference>
<evidence type="ECO:0000256" key="8">
    <source>
        <dbReference type="ARBA" id="ARBA00022840"/>
    </source>
</evidence>
<dbReference type="EMBL" id="JBEOKT010000001">
    <property type="protein sequence ID" value="MER2995953.1"/>
    <property type="molecule type" value="Genomic_DNA"/>
</dbReference>
<name>A0ABV1RNK4_9BACT</name>
<keyword evidence="6" id="KW-0547">Nucleotide-binding</keyword>
<organism evidence="13 14">
    <name type="scientific">Pontibacter populi</name>
    <dbReference type="NCBI Taxonomy" id="890055"/>
    <lineage>
        <taxon>Bacteria</taxon>
        <taxon>Pseudomonadati</taxon>
        <taxon>Bacteroidota</taxon>
        <taxon>Cytophagia</taxon>
        <taxon>Cytophagales</taxon>
        <taxon>Hymenobacteraceae</taxon>
        <taxon>Pontibacter</taxon>
    </lineage>
</organism>
<feature type="transmembrane region" description="Helical" evidence="10">
    <location>
        <begin position="365"/>
        <end position="393"/>
    </location>
</feature>
<dbReference type="GO" id="GO:0016301">
    <property type="term" value="F:kinase activity"/>
    <property type="evidence" value="ECO:0007669"/>
    <property type="project" value="UniProtKB-KW"/>
</dbReference>
<evidence type="ECO:0000256" key="3">
    <source>
        <dbReference type="ARBA" id="ARBA00012438"/>
    </source>
</evidence>
<feature type="transmembrane region" description="Helical" evidence="10">
    <location>
        <begin position="929"/>
        <end position="951"/>
    </location>
</feature>
<dbReference type="InterPro" id="IPR004358">
    <property type="entry name" value="Sig_transdc_His_kin-like_C"/>
</dbReference>
<accession>A0ABV1RNK4</accession>
<keyword evidence="10" id="KW-1133">Transmembrane helix</keyword>
<dbReference type="EC" id="2.7.13.3" evidence="3"/>
<dbReference type="InterPro" id="IPR036890">
    <property type="entry name" value="HATPase_C_sf"/>
</dbReference>
<comment type="caution">
    <text evidence="13">The sequence shown here is derived from an EMBL/GenBank/DDBJ whole genome shotgun (WGS) entry which is preliminary data.</text>
</comment>
<dbReference type="Pfam" id="PF00512">
    <property type="entry name" value="HisKA"/>
    <property type="match status" value="1"/>
</dbReference>
<evidence type="ECO:0000313" key="13">
    <source>
        <dbReference type="EMBL" id="MER2995953.1"/>
    </source>
</evidence>
<dbReference type="Gene3D" id="6.10.340.10">
    <property type="match status" value="1"/>
</dbReference>
<feature type="transmembrane region" description="Helical" evidence="10">
    <location>
        <begin position="281"/>
        <end position="302"/>
    </location>
</feature>
<evidence type="ECO:0000259" key="12">
    <source>
        <dbReference type="PROSITE" id="PS50885"/>
    </source>
</evidence>
<feature type="transmembrane region" description="Helical" evidence="10">
    <location>
        <begin position="400"/>
        <end position="417"/>
    </location>
</feature>